<dbReference type="EMBL" id="JACOOI010000030">
    <property type="protein sequence ID" value="MBC5645434.1"/>
    <property type="molecule type" value="Genomic_DNA"/>
</dbReference>
<dbReference type="RefSeq" id="WP_128132986.1">
    <property type="nucleotide sequence ID" value="NZ_JACOOI010000030.1"/>
</dbReference>
<dbReference type="InterPro" id="IPR012341">
    <property type="entry name" value="6hp_glycosidase-like_sf"/>
</dbReference>
<organism evidence="1 2">
    <name type="scientific">Parabacteroides segnis</name>
    <dbReference type="NCBI Taxonomy" id="2763058"/>
    <lineage>
        <taxon>Bacteria</taxon>
        <taxon>Pseudomonadati</taxon>
        <taxon>Bacteroidota</taxon>
        <taxon>Bacteroidia</taxon>
        <taxon>Bacteroidales</taxon>
        <taxon>Tannerellaceae</taxon>
        <taxon>Parabacteroides</taxon>
    </lineage>
</organism>
<protein>
    <recommendedName>
        <fullName evidence="3">Glycoside hydrolase</fullName>
    </recommendedName>
</protein>
<evidence type="ECO:0000313" key="1">
    <source>
        <dbReference type="EMBL" id="MBC5645434.1"/>
    </source>
</evidence>
<comment type="caution">
    <text evidence="1">The sequence shown here is derived from an EMBL/GenBank/DDBJ whole genome shotgun (WGS) entry which is preliminary data.</text>
</comment>
<dbReference type="Proteomes" id="UP000644010">
    <property type="component" value="Unassembled WGS sequence"/>
</dbReference>
<accession>A0ABR7E6M9</accession>
<dbReference type="SUPFAM" id="SSF48208">
    <property type="entry name" value="Six-hairpin glycosidases"/>
    <property type="match status" value="1"/>
</dbReference>
<proteinExistence type="predicted"/>
<name>A0ABR7E6M9_9BACT</name>
<sequence>MKKLFLFVFLFWTLVCGGTLSAQNRWSINPDGSISWDVKDCIPHYDHIEMSGLKVSTVLRYGVNADGSFELNKSMVWPMLRTIPNNTHASLMRRFAWNATDMVSVNGQSLSGEKVNKITLDGKMTVESTIGLSRNAKAELTRIIFPAVAKPAIYEKYILRNTGSSPLMVEVPESRAMINTDPEKGVDGSYKLVSEIIGAATKLLQPKEELVFYAAITGYKNGEAELKPDVEKELQERKELIAGFWDNLILETPDPVVNTMFAFAKIRGAESIYDTKGGLMHGPGGESYYAAIWANDQAEYINPFFPYLGYEAGNGSALNSFKHFARFMNPEYKKIPSSIIAEGIDVWGGAGDRGDAAMVAYGASRYALARGDKAEAEELWPLIEWCLEYCHRNLNDKGVVASDSDELEGRFPAGKANLCTSSLYYDALRSAVYLGKDLKKPFSVLSAYEKQARDLRENMENYFGAKVEGFDTYQYYEGNDILRSWICIPLTVGIFDRKEGTINALFSPRLWTENGLLTQAGSETFWDRSTLYALRGVYACGATEKATEYLKFYSNQRLLGEHVPYAIEAWPEGSQRHLSAESGLYGRIITEGMFGIRPTGLKSFTFTPRLPSEWNSMNLRKIKAFDTTFDIEVLRENGKQLVTVKSEGKTLLHKAIKEGEIVSVKLD</sequence>
<evidence type="ECO:0008006" key="3">
    <source>
        <dbReference type="Google" id="ProtNLM"/>
    </source>
</evidence>
<evidence type="ECO:0000313" key="2">
    <source>
        <dbReference type="Proteomes" id="UP000644010"/>
    </source>
</evidence>
<dbReference type="Gene3D" id="2.60.420.10">
    <property type="entry name" value="Maltose phosphorylase, domain 3"/>
    <property type="match status" value="1"/>
</dbReference>
<reference evidence="1 2" key="1">
    <citation type="submission" date="2020-08" db="EMBL/GenBank/DDBJ databases">
        <title>Genome public.</title>
        <authorList>
            <person name="Liu C."/>
            <person name="Sun Q."/>
        </authorList>
    </citation>
    <scope>NUCLEOTIDE SEQUENCE [LARGE SCALE GENOMIC DNA]</scope>
    <source>
        <strain evidence="1 2">BX2</strain>
    </source>
</reference>
<dbReference type="Gene3D" id="1.50.10.10">
    <property type="match status" value="1"/>
</dbReference>
<keyword evidence="2" id="KW-1185">Reference proteome</keyword>
<gene>
    <name evidence="1" type="ORF">H8S77_21350</name>
</gene>
<dbReference type="InterPro" id="IPR008928">
    <property type="entry name" value="6-hairpin_glycosidase_sf"/>
</dbReference>